<organism evidence="1 2">
    <name type="scientific">Streptomyces armeniacus</name>
    <dbReference type="NCBI Taxonomy" id="83291"/>
    <lineage>
        <taxon>Bacteria</taxon>
        <taxon>Bacillati</taxon>
        <taxon>Actinomycetota</taxon>
        <taxon>Actinomycetes</taxon>
        <taxon>Kitasatosporales</taxon>
        <taxon>Streptomycetaceae</taxon>
        <taxon>Streptomyces</taxon>
    </lineage>
</organism>
<proteinExistence type="predicted"/>
<evidence type="ECO:0000313" key="1">
    <source>
        <dbReference type="EMBL" id="AXK33440.1"/>
    </source>
</evidence>
<dbReference type="EMBL" id="CP031320">
    <property type="protein sequence ID" value="AXK33440.1"/>
    <property type="molecule type" value="Genomic_DNA"/>
</dbReference>
<evidence type="ECO:0000313" key="2">
    <source>
        <dbReference type="Proteomes" id="UP000254425"/>
    </source>
</evidence>
<dbReference type="RefSeq" id="WP_208878282.1">
    <property type="nucleotide sequence ID" value="NZ_CP031320.1"/>
</dbReference>
<sequence>MDTKKPDLTAATAFMTTHARLLDRRRLELLLGRCTPDAVIAALDAYRNPDGGYGWGLEPDLRARGSQPVAALHAFEPLAECGPETYPQAKAVCDWLESVALPDGGMPFALPMEGPDLAGAAPFWAAADPAAPSLHMTAVVAGAAHRVGRHDPAVRDHRWLARATDFCRRAIAALDAPPHAIEFRFVLDLLDTLHGTHDWAGPELERLAAWLPHTGRMAVEGGAEGESMRPLDFAPLPDRPLRRLIDAEVISAELDRLAAGQQHDGGWAVDFAAQSPAGALEWRGYATVGAVTVLRANGRL</sequence>
<dbReference type="SUPFAM" id="SSF48239">
    <property type="entry name" value="Terpenoid cyclases/Protein prenyltransferases"/>
    <property type="match status" value="1"/>
</dbReference>
<keyword evidence="2" id="KW-1185">Reference proteome</keyword>
<accession>A0A345XP74</accession>
<dbReference type="AlphaFoldDB" id="A0A345XP74"/>
<evidence type="ECO:0008006" key="3">
    <source>
        <dbReference type="Google" id="ProtNLM"/>
    </source>
</evidence>
<name>A0A345XP74_9ACTN</name>
<dbReference type="InterPro" id="IPR008930">
    <property type="entry name" value="Terpenoid_cyclase/PrenylTrfase"/>
</dbReference>
<reference evidence="1 2" key="1">
    <citation type="submission" date="2018-07" db="EMBL/GenBank/DDBJ databases">
        <title>Draft genome of the type strain Streptomyces armeniacus ATCC 15676.</title>
        <authorList>
            <person name="Labana P."/>
            <person name="Gosse J.T."/>
            <person name="Boddy C.N."/>
        </authorList>
    </citation>
    <scope>NUCLEOTIDE SEQUENCE [LARGE SCALE GENOMIC DNA]</scope>
    <source>
        <strain evidence="1 2">ATCC 15676</strain>
    </source>
</reference>
<dbReference type="Proteomes" id="UP000254425">
    <property type="component" value="Chromosome"/>
</dbReference>
<dbReference type="KEGG" id="sarm:DVA86_13025"/>
<dbReference type="Gene3D" id="1.50.10.20">
    <property type="match status" value="1"/>
</dbReference>
<protein>
    <recommendedName>
        <fullName evidence="3">Prenyltransferase</fullName>
    </recommendedName>
</protein>
<gene>
    <name evidence="1" type="ORF">DVA86_13025</name>
</gene>